<dbReference type="Gene3D" id="3.10.450.50">
    <property type="match status" value="1"/>
</dbReference>
<dbReference type="PANTHER" id="PTHR47124">
    <property type="entry name" value="F-BOX PROTEIN SKIP8"/>
    <property type="match status" value="1"/>
</dbReference>
<dbReference type="Pfam" id="PF13474">
    <property type="entry name" value="SnoaL_3"/>
    <property type="match status" value="1"/>
</dbReference>
<organism evidence="2 3">
    <name type="scientific">Clitoria ternatea</name>
    <name type="common">Butterfly pea</name>
    <dbReference type="NCBI Taxonomy" id="43366"/>
    <lineage>
        <taxon>Eukaryota</taxon>
        <taxon>Viridiplantae</taxon>
        <taxon>Streptophyta</taxon>
        <taxon>Embryophyta</taxon>
        <taxon>Tracheophyta</taxon>
        <taxon>Spermatophyta</taxon>
        <taxon>Magnoliopsida</taxon>
        <taxon>eudicotyledons</taxon>
        <taxon>Gunneridae</taxon>
        <taxon>Pentapetalae</taxon>
        <taxon>rosids</taxon>
        <taxon>fabids</taxon>
        <taxon>Fabales</taxon>
        <taxon>Fabaceae</taxon>
        <taxon>Papilionoideae</taxon>
        <taxon>50 kb inversion clade</taxon>
        <taxon>NPAAA clade</taxon>
        <taxon>indigoferoid/millettioid clade</taxon>
        <taxon>Phaseoleae</taxon>
        <taxon>Clitoria</taxon>
    </lineage>
</organism>
<reference evidence="2 3" key="1">
    <citation type="submission" date="2024-01" db="EMBL/GenBank/DDBJ databases">
        <title>The genomes of 5 underutilized Papilionoideae crops provide insights into root nodulation and disease resistance.</title>
        <authorList>
            <person name="Yuan L."/>
        </authorList>
    </citation>
    <scope>NUCLEOTIDE SEQUENCE [LARGE SCALE GENOMIC DNA]</scope>
    <source>
        <strain evidence="2">LY-2023</strain>
        <tissue evidence="2">Leaf</tissue>
    </source>
</reference>
<dbReference type="InterPro" id="IPR037401">
    <property type="entry name" value="SnoaL-like"/>
</dbReference>
<dbReference type="InterPro" id="IPR036047">
    <property type="entry name" value="F-box-like_dom_sf"/>
</dbReference>
<dbReference type="Pfam" id="PF12937">
    <property type="entry name" value="F-box-like"/>
    <property type="match status" value="1"/>
</dbReference>
<protein>
    <recommendedName>
        <fullName evidence="1">F-box domain-containing protein</fullName>
    </recommendedName>
</protein>
<dbReference type="EMBL" id="JAYKXN010000001">
    <property type="protein sequence ID" value="KAK7318088.1"/>
    <property type="molecule type" value="Genomic_DNA"/>
</dbReference>
<evidence type="ECO:0000259" key="1">
    <source>
        <dbReference type="PROSITE" id="PS50181"/>
    </source>
</evidence>
<dbReference type="InterPro" id="IPR044260">
    <property type="entry name" value="SKIP8-like"/>
</dbReference>
<dbReference type="CDD" id="cd22117">
    <property type="entry name" value="F-box_FBXL4"/>
    <property type="match status" value="1"/>
</dbReference>
<dbReference type="PROSITE" id="PS50181">
    <property type="entry name" value="FBOX"/>
    <property type="match status" value="1"/>
</dbReference>
<dbReference type="Proteomes" id="UP001359559">
    <property type="component" value="Unassembled WGS sequence"/>
</dbReference>
<gene>
    <name evidence="2" type="ORF">RJT34_02786</name>
</gene>
<dbReference type="InterPro" id="IPR001810">
    <property type="entry name" value="F-box_dom"/>
</dbReference>
<dbReference type="InterPro" id="IPR032710">
    <property type="entry name" value="NTF2-like_dom_sf"/>
</dbReference>
<dbReference type="Gene3D" id="1.20.1280.50">
    <property type="match status" value="1"/>
</dbReference>
<dbReference type="AlphaFoldDB" id="A0AAN9KKY7"/>
<sequence length="291" mass="32784">MEIFSVFSEPFLVALTVTALCFLLALFSLLRSFSLPKRFTPPRKHHCDCASNSDSPAAVPYLNGGGAQMLDPAPVPAPTSAAPFGERRTGSGSSMMEELVPEITTHALSYLDYPSLCRLSMTNSLMRKAANDDNAWKALYHKDFTLEQDSVTPTNGWKAYYAATRAIVNINTEFFNILRDKSVPAMSHFWLNADYVKCIHASGELFSGYNAVMQSWQIVFNWEQGLNFQVRDVRARVLTDMAWVTMKTYVDMDAGPFNVTNVFEFHNGRWYMVHHHSSVMNGEMEQQIVHG</sequence>
<comment type="caution">
    <text evidence="2">The sequence shown here is derived from an EMBL/GenBank/DDBJ whole genome shotgun (WGS) entry which is preliminary data.</text>
</comment>
<feature type="domain" description="F-box" evidence="1">
    <location>
        <begin position="93"/>
        <end position="139"/>
    </location>
</feature>
<dbReference type="PANTHER" id="PTHR47124:SF1">
    <property type="entry name" value="F-BOX PROTEIN SKIP8"/>
    <property type="match status" value="1"/>
</dbReference>
<proteinExistence type="predicted"/>
<dbReference type="SUPFAM" id="SSF54427">
    <property type="entry name" value="NTF2-like"/>
    <property type="match status" value="1"/>
</dbReference>
<name>A0AAN9KKY7_CLITE</name>
<accession>A0AAN9KKY7</accession>
<keyword evidence="3" id="KW-1185">Reference proteome</keyword>
<dbReference type="SUPFAM" id="SSF81383">
    <property type="entry name" value="F-box domain"/>
    <property type="match status" value="1"/>
</dbReference>
<evidence type="ECO:0000313" key="2">
    <source>
        <dbReference type="EMBL" id="KAK7318088.1"/>
    </source>
</evidence>
<evidence type="ECO:0000313" key="3">
    <source>
        <dbReference type="Proteomes" id="UP001359559"/>
    </source>
</evidence>